<dbReference type="AlphaFoldDB" id="A0AAN8J1B4"/>
<keyword evidence="2" id="KW-1185">Reference proteome</keyword>
<gene>
    <name evidence="1" type="ORF">GCK32_022870</name>
</gene>
<feature type="non-terminal residue" evidence="1">
    <location>
        <position position="224"/>
    </location>
</feature>
<evidence type="ECO:0000313" key="2">
    <source>
        <dbReference type="Proteomes" id="UP001331761"/>
    </source>
</evidence>
<name>A0AAN8J1B4_TRICO</name>
<protein>
    <submittedName>
        <fullName evidence="1">Uncharacterized protein</fullName>
    </submittedName>
</protein>
<reference evidence="1 2" key="1">
    <citation type="submission" date="2019-10" db="EMBL/GenBank/DDBJ databases">
        <title>Assembly and Annotation for the nematode Trichostrongylus colubriformis.</title>
        <authorList>
            <person name="Martin J."/>
        </authorList>
    </citation>
    <scope>NUCLEOTIDE SEQUENCE [LARGE SCALE GENOMIC DNA]</scope>
    <source>
        <strain evidence="1">G859</strain>
        <tissue evidence="1">Whole worm</tissue>
    </source>
</reference>
<evidence type="ECO:0000313" key="1">
    <source>
        <dbReference type="EMBL" id="KAK5974059.1"/>
    </source>
</evidence>
<accession>A0AAN8J1B4</accession>
<proteinExistence type="predicted"/>
<dbReference type="EMBL" id="WIXE01014731">
    <property type="protein sequence ID" value="KAK5974059.1"/>
    <property type="molecule type" value="Genomic_DNA"/>
</dbReference>
<dbReference type="Proteomes" id="UP001331761">
    <property type="component" value="Unassembled WGS sequence"/>
</dbReference>
<sequence>MLRVVPDYISDERIDTQTNRGKRGRKKLREPVRVCKVTNACFSGASLLSPLQKGHLQFRCADGCFEGATLSEIEGVSFPGAVGREEFGDIWTAWLAVSIFRRSDLDLGKKIKYHREGHICFDADSLKIVLKFAYGRCIDWTDFICNTRSIAEHTTMENQYVHRSYSEALQKLRAEIEEQSAMERPKKTGPVLYAAFEGANPMERDGIRGGIATKVVKDFDHLAK</sequence>
<comment type="caution">
    <text evidence="1">The sequence shown here is derived from an EMBL/GenBank/DDBJ whole genome shotgun (WGS) entry which is preliminary data.</text>
</comment>
<organism evidence="1 2">
    <name type="scientific">Trichostrongylus colubriformis</name>
    <name type="common">Black scour worm</name>
    <dbReference type="NCBI Taxonomy" id="6319"/>
    <lineage>
        <taxon>Eukaryota</taxon>
        <taxon>Metazoa</taxon>
        <taxon>Ecdysozoa</taxon>
        <taxon>Nematoda</taxon>
        <taxon>Chromadorea</taxon>
        <taxon>Rhabditida</taxon>
        <taxon>Rhabditina</taxon>
        <taxon>Rhabditomorpha</taxon>
        <taxon>Strongyloidea</taxon>
        <taxon>Trichostrongylidae</taxon>
        <taxon>Trichostrongylus</taxon>
    </lineage>
</organism>